<dbReference type="AlphaFoldDB" id="A0A8I0P2I0"/>
<dbReference type="InterPro" id="IPR057702">
    <property type="entry name" value="DUF7942"/>
</dbReference>
<proteinExistence type="predicted"/>
<evidence type="ECO:0000313" key="3">
    <source>
        <dbReference type="Proteomes" id="UP000629287"/>
    </source>
</evidence>
<evidence type="ECO:0000313" key="2">
    <source>
        <dbReference type="EMBL" id="MBE1598243.1"/>
    </source>
</evidence>
<dbReference type="EMBL" id="JADBGF010000001">
    <property type="protein sequence ID" value="MBE1598243.1"/>
    <property type="molecule type" value="Genomic_DNA"/>
</dbReference>
<sequence length="109" mass="11159">MNARTLFRLTFANPASAAYLGLVGASVVLEVAVVLFGDPEMVGVWPFLLTAPTSLVTTGAIGALWGADAPYWFLAVGVAISALVQSFALGALLQALRGGGRGLARPSRG</sequence>
<dbReference type="GeneID" id="86828919"/>
<gene>
    <name evidence="2" type="ORF">H4687_004372</name>
</gene>
<keyword evidence="1" id="KW-1133">Transmembrane helix</keyword>
<reference evidence="2 3" key="1">
    <citation type="submission" date="2020-10" db="EMBL/GenBank/DDBJ databases">
        <title>Sequencing the genomes of 1000 actinobacteria strains.</title>
        <authorList>
            <person name="Klenk H.-P."/>
        </authorList>
    </citation>
    <scope>NUCLEOTIDE SEQUENCE [LARGE SCALE GENOMIC DNA]</scope>
    <source>
        <strain evidence="2 3">DSM 41803</strain>
    </source>
</reference>
<keyword evidence="1" id="KW-0812">Transmembrane</keyword>
<dbReference type="RefSeq" id="WP_046917382.1">
    <property type="nucleotide sequence ID" value="NZ_JADBGF010000001.1"/>
</dbReference>
<feature type="transmembrane region" description="Helical" evidence="1">
    <location>
        <begin position="44"/>
        <end position="65"/>
    </location>
</feature>
<dbReference type="NCBIfam" id="NF046119">
    <property type="entry name" value="memb_SCO4225"/>
    <property type="match status" value="1"/>
</dbReference>
<evidence type="ECO:0000256" key="1">
    <source>
        <dbReference type="SAM" id="Phobius"/>
    </source>
</evidence>
<keyword evidence="1" id="KW-0472">Membrane</keyword>
<dbReference type="Proteomes" id="UP000629287">
    <property type="component" value="Unassembled WGS sequence"/>
</dbReference>
<organism evidence="2 3">
    <name type="scientific">Streptomyces stelliscabiei</name>
    <dbReference type="NCBI Taxonomy" id="146820"/>
    <lineage>
        <taxon>Bacteria</taxon>
        <taxon>Bacillati</taxon>
        <taxon>Actinomycetota</taxon>
        <taxon>Actinomycetes</taxon>
        <taxon>Kitasatosporales</taxon>
        <taxon>Streptomycetaceae</taxon>
        <taxon>Streptomyces</taxon>
    </lineage>
</organism>
<dbReference type="Pfam" id="PF25637">
    <property type="entry name" value="DUF7942"/>
    <property type="match status" value="1"/>
</dbReference>
<accession>A0A8I0P2I0</accession>
<feature type="transmembrane region" description="Helical" evidence="1">
    <location>
        <begin position="16"/>
        <end position="37"/>
    </location>
</feature>
<dbReference type="OrthoDB" id="4255837at2"/>
<protein>
    <submittedName>
        <fullName evidence="2">Uncharacterized protein</fullName>
    </submittedName>
</protein>
<name>A0A8I0P2I0_9ACTN</name>
<keyword evidence="3" id="KW-1185">Reference proteome</keyword>
<feature type="transmembrane region" description="Helical" evidence="1">
    <location>
        <begin position="71"/>
        <end position="93"/>
    </location>
</feature>
<comment type="caution">
    <text evidence="2">The sequence shown here is derived from an EMBL/GenBank/DDBJ whole genome shotgun (WGS) entry which is preliminary data.</text>
</comment>